<accession>A0AAV0B0R8</accession>
<dbReference type="Pfam" id="PF16335">
    <property type="entry name" value="GtaA_6_Hairpin"/>
    <property type="match status" value="1"/>
</dbReference>
<organism evidence="4 5">
    <name type="scientific">Phakopsora pachyrhizi</name>
    <name type="common">Asian soybean rust disease fungus</name>
    <dbReference type="NCBI Taxonomy" id="170000"/>
    <lineage>
        <taxon>Eukaryota</taxon>
        <taxon>Fungi</taxon>
        <taxon>Dikarya</taxon>
        <taxon>Basidiomycota</taxon>
        <taxon>Pucciniomycotina</taxon>
        <taxon>Pucciniomycetes</taxon>
        <taxon>Pucciniales</taxon>
        <taxon>Phakopsoraceae</taxon>
        <taxon>Phakopsora</taxon>
    </lineage>
</organism>
<dbReference type="Proteomes" id="UP001153365">
    <property type="component" value="Unassembled WGS sequence"/>
</dbReference>
<name>A0AAV0B0R8_PHAPC</name>
<comment type="caution">
    <text evidence="4">The sequence shown here is derived from an EMBL/GenBank/DDBJ whole genome shotgun (WGS) entry which is preliminary data.</text>
</comment>
<feature type="compositionally biased region" description="Basic and acidic residues" evidence="1">
    <location>
        <begin position="783"/>
        <end position="795"/>
    </location>
</feature>
<feature type="domain" description="Glutaminase A central" evidence="2">
    <location>
        <begin position="403"/>
        <end position="769"/>
    </location>
</feature>
<reference evidence="4" key="1">
    <citation type="submission" date="2022-06" db="EMBL/GenBank/DDBJ databases">
        <authorList>
            <consortium name="SYNGENTA / RWTH Aachen University"/>
        </authorList>
    </citation>
    <scope>NUCLEOTIDE SEQUENCE</scope>
</reference>
<dbReference type="EMBL" id="CALTRL010002445">
    <property type="protein sequence ID" value="CAH7675763.1"/>
    <property type="molecule type" value="Genomic_DNA"/>
</dbReference>
<feature type="compositionally biased region" description="Polar residues" evidence="1">
    <location>
        <begin position="34"/>
        <end position="48"/>
    </location>
</feature>
<dbReference type="PANTHER" id="PTHR31987:SF1">
    <property type="entry name" value="GLUTAMINASE A"/>
    <property type="match status" value="1"/>
</dbReference>
<sequence length="821" mass="93112">MIVLVDAQISDQRTQENPGIIGLSGTLTSPISSREQQQLPIQLPQSNNDEADKRAGSKFYPLLPPAIPLAVSSPYLSAWLANDENESARNGDLKLSGRWPQFWPIQFPANKQSAYQLAWSGMIRIDGACYQFLGKPASSLVPSTQSEQLPEILDADQISMTYTSTQTIFEFQAGPIRFKVKFLSPIGSRGDMLRHSLPFSYMTIEIIEPTEEPKNHQIQIYTDIQADWASGDHNSNCTWELQESDRVLSYQVQKKNQVPLTEAWEYPEWGQAIYATPKVPELTTASGYSKEVRSQFVRDGKLNGQKDQDFRKINDREPTFGYALEVKTYSDPLIFVIGHVRDPYVSYVKAGLKELEKRSGYWRSVFGKDIDAIDFFVKDYYRALQDSNELDKTIADDARRLGGENHVAIVSLSARQAMSAMEVTVGKDNNGNFNQSDVLVFLKEISSNGDMSTVDVIFPQFPILAYLDPALLRFMLEPIFQYSESGLYPNKWTVHDLGRYPNAPGHNDGQDEPMPVEEAGNMLIMSLAYYQLSKDNKWLSSHFKILSQWTSFLIKDGLIPAKQLSTDDFAGQLANQTNLALKAIVGIAAMSEISKAVSESEGKQKYKEDDSKKLRNIAESYIEQWIKFSLSEDKTHTKLSYQDDKSWGTLYNLFADRLLNLKLVPKFIYETQTNFYPTVTNQYGLPLDSRHAWAKTDWEMFAAGASVNENTRDLLIGRLVNYLNANRVNAGFPDLYETETGQFPGRSKNSTWRIEFINRPVVGGHFSILALDRFNKINGITEDPFRKGKDDDKDKRGRRPISCSNRVRGFNPFQLLFSKKK</sequence>
<feature type="region of interest" description="Disordered" evidence="1">
    <location>
        <begin position="34"/>
        <end position="54"/>
    </location>
</feature>
<evidence type="ECO:0008006" key="6">
    <source>
        <dbReference type="Google" id="ProtNLM"/>
    </source>
</evidence>
<evidence type="ECO:0000259" key="2">
    <source>
        <dbReference type="Pfam" id="PF16335"/>
    </source>
</evidence>
<dbReference type="InterPro" id="IPR033433">
    <property type="entry name" value="GtaA_N"/>
</dbReference>
<keyword evidence="5" id="KW-1185">Reference proteome</keyword>
<proteinExistence type="predicted"/>
<feature type="domain" description="Glutaminase A N-terminal" evidence="3">
    <location>
        <begin position="165"/>
        <end position="397"/>
    </location>
</feature>
<feature type="region of interest" description="Disordered" evidence="1">
    <location>
        <begin position="782"/>
        <end position="801"/>
    </location>
</feature>
<dbReference type="PANTHER" id="PTHR31987">
    <property type="entry name" value="GLUTAMINASE A-RELATED"/>
    <property type="match status" value="1"/>
</dbReference>
<dbReference type="Pfam" id="PF17168">
    <property type="entry name" value="DUF5127"/>
    <property type="match status" value="1"/>
</dbReference>
<evidence type="ECO:0000259" key="3">
    <source>
        <dbReference type="Pfam" id="PF17168"/>
    </source>
</evidence>
<protein>
    <recommendedName>
        <fullName evidence="6">Glutaminase A</fullName>
    </recommendedName>
</protein>
<evidence type="ECO:0000313" key="4">
    <source>
        <dbReference type="EMBL" id="CAH7675763.1"/>
    </source>
</evidence>
<gene>
    <name evidence="4" type="ORF">PPACK8108_LOCUS10812</name>
</gene>
<evidence type="ECO:0000313" key="5">
    <source>
        <dbReference type="Proteomes" id="UP001153365"/>
    </source>
</evidence>
<dbReference type="InterPro" id="IPR052743">
    <property type="entry name" value="Glutaminase_GtaA"/>
</dbReference>
<evidence type="ECO:0000256" key="1">
    <source>
        <dbReference type="SAM" id="MobiDB-lite"/>
    </source>
</evidence>
<dbReference type="InterPro" id="IPR032514">
    <property type="entry name" value="GtaA_central"/>
</dbReference>
<dbReference type="AlphaFoldDB" id="A0AAV0B0R8"/>